<feature type="domain" description="Multidrug resistance protein MdtA-like beta-barrel" evidence="7">
    <location>
        <begin position="199"/>
        <end position="284"/>
    </location>
</feature>
<feature type="domain" description="Multidrug resistance protein MdtA-like barrel-sandwich hybrid" evidence="6">
    <location>
        <begin position="54"/>
        <end position="195"/>
    </location>
</feature>
<evidence type="ECO:0000259" key="8">
    <source>
        <dbReference type="Pfam" id="PF25967"/>
    </source>
</evidence>
<dbReference type="InterPro" id="IPR058625">
    <property type="entry name" value="MdtA-like_BSH"/>
</dbReference>
<dbReference type="Gene3D" id="2.40.50.100">
    <property type="match status" value="1"/>
</dbReference>
<dbReference type="Proteomes" id="UP000538147">
    <property type="component" value="Unassembled WGS sequence"/>
</dbReference>
<dbReference type="FunFam" id="2.40.420.20:FF:000001">
    <property type="entry name" value="Efflux RND transporter periplasmic adaptor subunit"/>
    <property type="match status" value="1"/>
</dbReference>
<keyword evidence="3" id="KW-0175">Coiled coil</keyword>
<evidence type="ECO:0000259" key="5">
    <source>
        <dbReference type="Pfam" id="PF25876"/>
    </source>
</evidence>
<feature type="compositionally biased region" description="Low complexity" evidence="4">
    <location>
        <begin position="381"/>
        <end position="391"/>
    </location>
</feature>
<dbReference type="Pfam" id="PF25876">
    <property type="entry name" value="HH_MFP_RND"/>
    <property type="match status" value="1"/>
</dbReference>
<dbReference type="Pfam" id="PF25917">
    <property type="entry name" value="BSH_RND"/>
    <property type="match status" value="1"/>
</dbReference>
<feature type="domain" description="Multidrug resistance protein MdtA-like C-terminal permuted SH3" evidence="8">
    <location>
        <begin position="291"/>
        <end position="351"/>
    </location>
</feature>
<reference evidence="9 10" key="1">
    <citation type="submission" date="2020-08" db="EMBL/GenBank/DDBJ databases">
        <title>Genomic Encyclopedia of Type Strains, Phase IV (KMG-IV): sequencing the most valuable type-strain genomes for metagenomic binning, comparative biology and taxonomic classification.</title>
        <authorList>
            <person name="Goeker M."/>
        </authorList>
    </citation>
    <scope>NUCLEOTIDE SEQUENCE [LARGE SCALE GENOMIC DNA]</scope>
    <source>
        <strain evidence="9 10">DSM 102189</strain>
    </source>
</reference>
<evidence type="ECO:0000256" key="3">
    <source>
        <dbReference type="SAM" id="Coils"/>
    </source>
</evidence>
<dbReference type="AlphaFoldDB" id="A0A841L4H7"/>
<comment type="similarity">
    <text evidence="2">Belongs to the membrane fusion protein (MFP) (TC 8.A.1) family.</text>
</comment>
<dbReference type="InterPro" id="IPR006143">
    <property type="entry name" value="RND_pump_MFP"/>
</dbReference>
<proteinExistence type="inferred from homology"/>
<gene>
    <name evidence="9" type="ORF">FHS79_001340</name>
</gene>
<feature type="coiled-coil region" evidence="3">
    <location>
        <begin position="93"/>
        <end position="158"/>
    </location>
</feature>
<evidence type="ECO:0000256" key="4">
    <source>
        <dbReference type="SAM" id="MobiDB-lite"/>
    </source>
</evidence>
<comment type="caution">
    <text evidence="9">The sequence shown here is derived from an EMBL/GenBank/DDBJ whole genome shotgun (WGS) entry which is preliminary data.</text>
</comment>
<comment type="subcellular location">
    <subcellularLocation>
        <location evidence="1">Cell envelope</location>
    </subcellularLocation>
</comment>
<dbReference type="Gene3D" id="2.40.30.170">
    <property type="match status" value="1"/>
</dbReference>
<dbReference type="Pfam" id="PF25944">
    <property type="entry name" value="Beta-barrel_RND"/>
    <property type="match status" value="1"/>
</dbReference>
<dbReference type="PANTHER" id="PTHR30158">
    <property type="entry name" value="ACRA/E-RELATED COMPONENT OF DRUG EFFLUX TRANSPORTER"/>
    <property type="match status" value="1"/>
</dbReference>
<keyword evidence="10" id="KW-1185">Reference proteome</keyword>
<dbReference type="EMBL" id="JACIIV010000008">
    <property type="protein sequence ID" value="MBB6227176.1"/>
    <property type="molecule type" value="Genomic_DNA"/>
</dbReference>
<evidence type="ECO:0000313" key="9">
    <source>
        <dbReference type="EMBL" id="MBB6227176.1"/>
    </source>
</evidence>
<dbReference type="PANTHER" id="PTHR30158:SF3">
    <property type="entry name" value="MULTIDRUG EFFLUX PUMP SUBUNIT ACRA-RELATED"/>
    <property type="match status" value="1"/>
</dbReference>
<evidence type="ECO:0000256" key="2">
    <source>
        <dbReference type="ARBA" id="ARBA00009477"/>
    </source>
</evidence>
<dbReference type="Gene3D" id="2.40.420.20">
    <property type="match status" value="1"/>
</dbReference>
<dbReference type="GO" id="GO:0022857">
    <property type="term" value="F:transmembrane transporter activity"/>
    <property type="evidence" value="ECO:0007669"/>
    <property type="project" value="InterPro"/>
</dbReference>
<dbReference type="InterPro" id="IPR058624">
    <property type="entry name" value="MdtA-like_HH"/>
</dbReference>
<protein>
    <submittedName>
        <fullName evidence="9">Membrane fusion protein (Multidrug efflux system)</fullName>
    </submittedName>
</protein>
<dbReference type="Pfam" id="PF25967">
    <property type="entry name" value="RND-MFP_C"/>
    <property type="match status" value="1"/>
</dbReference>
<accession>A0A841L4H7</accession>
<evidence type="ECO:0000259" key="6">
    <source>
        <dbReference type="Pfam" id="PF25917"/>
    </source>
</evidence>
<evidence type="ECO:0000259" key="7">
    <source>
        <dbReference type="Pfam" id="PF25944"/>
    </source>
</evidence>
<dbReference type="GO" id="GO:0005886">
    <property type="term" value="C:plasma membrane"/>
    <property type="evidence" value="ECO:0007669"/>
    <property type="project" value="UniProtKB-SubCell"/>
</dbReference>
<dbReference type="Gene3D" id="1.10.287.470">
    <property type="entry name" value="Helix hairpin bin"/>
    <property type="match status" value="1"/>
</dbReference>
<name>A0A841L4H7_9SPHN</name>
<evidence type="ECO:0000313" key="10">
    <source>
        <dbReference type="Proteomes" id="UP000538147"/>
    </source>
</evidence>
<dbReference type="GO" id="GO:0046677">
    <property type="term" value="P:response to antibiotic"/>
    <property type="evidence" value="ECO:0007669"/>
    <property type="project" value="TreeGrafter"/>
</dbReference>
<evidence type="ECO:0000256" key="1">
    <source>
        <dbReference type="ARBA" id="ARBA00004196"/>
    </source>
</evidence>
<feature type="region of interest" description="Disordered" evidence="4">
    <location>
        <begin position="362"/>
        <end position="391"/>
    </location>
</feature>
<dbReference type="NCBIfam" id="TIGR01730">
    <property type="entry name" value="RND_mfp"/>
    <property type="match status" value="1"/>
</dbReference>
<dbReference type="RefSeq" id="WP_184197235.1">
    <property type="nucleotide sequence ID" value="NZ_BMOX01000012.1"/>
</dbReference>
<dbReference type="InterPro" id="IPR058626">
    <property type="entry name" value="MdtA-like_b-barrel"/>
</dbReference>
<dbReference type="SUPFAM" id="SSF111369">
    <property type="entry name" value="HlyD-like secretion proteins"/>
    <property type="match status" value="1"/>
</dbReference>
<organism evidence="9 10">
    <name type="scientific">Polymorphobacter multimanifer</name>
    <dbReference type="NCBI Taxonomy" id="1070431"/>
    <lineage>
        <taxon>Bacteria</taxon>
        <taxon>Pseudomonadati</taxon>
        <taxon>Pseudomonadota</taxon>
        <taxon>Alphaproteobacteria</taxon>
        <taxon>Sphingomonadales</taxon>
        <taxon>Sphingosinicellaceae</taxon>
        <taxon>Polymorphobacter</taxon>
    </lineage>
</organism>
<dbReference type="InterPro" id="IPR058627">
    <property type="entry name" value="MdtA-like_C"/>
</dbReference>
<feature type="domain" description="Multidrug resistance protein MdtA-like alpha-helical hairpin" evidence="5">
    <location>
        <begin position="93"/>
        <end position="162"/>
    </location>
</feature>
<sequence length="391" mass="40768">MLVAAGILMSGCQDANGDRKPADSPPEVGFVTVAYNNVPQIVELAARVTAFEMSEVRPQVAGIIQERMFTEGAVVRRGQTLYRIDPRLYAATVNQARANLASAEATAEAARIRAERLAPLASLEAVSAQDLTDAQATARQAEAAVAQNRAQLETANINLGFTRVPAPITGRIGRSLATVGALATLNQAEPLAVIQRLDPIFVDMQQSSADLLTLRRALSAGGMVPAAAQVRLLLEDGSDYGLTGSVQFSEVMVNQNTGTVTLRARFPNPQGQLLPGMFVRARFAQAIDTRAILVPQAAVTRDAKGEATVFVVGADNKSARRTVVANRTQGADWVVTSGLAPGDRVVVQGTGKIEPGATVRAVPASTPQTIATPGTAPPAGAPAVTPAPGGR</sequence>